<accession>A0AAD8FGH1</accession>
<evidence type="ECO:0000313" key="3">
    <source>
        <dbReference type="Proteomes" id="UP001233172"/>
    </source>
</evidence>
<reference evidence="2" key="1">
    <citation type="journal article" date="2023" name="PLoS Negl. Trop. Dis.">
        <title>A genome sequence for Biomphalaria pfeifferi, the major vector snail for the human-infecting parasite Schistosoma mansoni.</title>
        <authorList>
            <person name="Bu L."/>
            <person name="Lu L."/>
            <person name="Laidemitt M.R."/>
            <person name="Zhang S.M."/>
            <person name="Mutuku M."/>
            <person name="Mkoji G."/>
            <person name="Steinauer M."/>
            <person name="Loker E.S."/>
        </authorList>
    </citation>
    <scope>NUCLEOTIDE SEQUENCE</scope>
    <source>
        <strain evidence="2">KasaAsao</strain>
    </source>
</reference>
<gene>
    <name evidence="2" type="ORF">Bpfe_008212</name>
</gene>
<comment type="caution">
    <text evidence="2">The sequence shown here is derived from an EMBL/GenBank/DDBJ whole genome shotgun (WGS) entry which is preliminary data.</text>
</comment>
<feature type="region of interest" description="Disordered" evidence="1">
    <location>
        <begin position="1"/>
        <end position="34"/>
    </location>
</feature>
<keyword evidence="3" id="KW-1185">Reference proteome</keyword>
<sequence>MKPSEGESNRFCIGREGDRSQTHSRPQDLWSGKNNRETSVKVLRDTWSTVMVVPSNLAPKLTGRFKWIKTIDSTMLKVATHLLNNPLYDCVAGAANPFRTDPDWRDAPRVTF</sequence>
<evidence type="ECO:0000256" key="1">
    <source>
        <dbReference type="SAM" id="MobiDB-lite"/>
    </source>
</evidence>
<proteinExistence type="predicted"/>
<dbReference type="EMBL" id="JASAOG010000025">
    <property type="protein sequence ID" value="KAK0062541.1"/>
    <property type="molecule type" value="Genomic_DNA"/>
</dbReference>
<dbReference type="Proteomes" id="UP001233172">
    <property type="component" value="Unassembled WGS sequence"/>
</dbReference>
<evidence type="ECO:0000313" key="2">
    <source>
        <dbReference type="EMBL" id="KAK0062541.1"/>
    </source>
</evidence>
<feature type="compositionally biased region" description="Basic and acidic residues" evidence="1">
    <location>
        <begin position="1"/>
        <end position="21"/>
    </location>
</feature>
<name>A0AAD8FGH1_BIOPF</name>
<organism evidence="2 3">
    <name type="scientific">Biomphalaria pfeifferi</name>
    <name type="common">Bloodfluke planorb</name>
    <name type="synonym">Freshwater snail</name>
    <dbReference type="NCBI Taxonomy" id="112525"/>
    <lineage>
        <taxon>Eukaryota</taxon>
        <taxon>Metazoa</taxon>
        <taxon>Spiralia</taxon>
        <taxon>Lophotrochozoa</taxon>
        <taxon>Mollusca</taxon>
        <taxon>Gastropoda</taxon>
        <taxon>Heterobranchia</taxon>
        <taxon>Euthyneura</taxon>
        <taxon>Panpulmonata</taxon>
        <taxon>Hygrophila</taxon>
        <taxon>Lymnaeoidea</taxon>
        <taxon>Planorbidae</taxon>
        <taxon>Biomphalaria</taxon>
    </lineage>
</organism>
<dbReference type="AlphaFoldDB" id="A0AAD8FGH1"/>
<protein>
    <submittedName>
        <fullName evidence="2">Uncharacterized protein</fullName>
    </submittedName>
</protein>
<reference evidence="2" key="2">
    <citation type="submission" date="2023-04" db="EMBL/GenBank/DDBJ databases">
        <authorList>
            <person name="Bu L."/>
            <person name="Lu L."/>
            <person name="Laidemitt M.R."/>
            <person name="Zhang S.M."/>
            <person name="Mutuku M."/>
            <person name="Mkoji G."/>
            <person name="Steinauer M."/>
            <person name="Loker E.S."/>
        </authorList>
    </citation>
    <scope>NUCLEOTIDE SEQUENCE</scope>
    <source>
        <strain evidence="2">KasaAsao</strain>
        <tissue evidence="2">Whole Snail</tissue>
    </source>
</reference>